<dbReference type="Gene3D" id="1.10.10.10">
    <property type="entry name" value="Winged helix-like DNA-binding domain superfamily/Winged helix DNA-binding domain"/>
    <property type="match status" value="1"/>
</dbReference>
<evidence type="ECO:0000256" key="1">
    <source>
        <dbReference type="ARBA" id="ARBA00023015"/>
    </source>
</evidence>
<dbReference type="InterPro" id="IPR000943">
    <property type="entry name" value="RNA_pol_sigma70"/>
</dbReference>
<dbReference type="InterPro" id="IPR050239">
    <property type="entry name" value="Sigma-70_RNA_pol_init_factors"/>
</dbReference>
<dbReference type="InterPro" id="IPR036388">
    <property type="entry name" value="WH-like_DNA-bd_sf"/>
</dbReference>
<feature type="domain" description="RNA polymerase sigma-70 region 2" evidence="6">
    <location>
        <begin position="55"/>
        <end position="124"/>
    </location>
</feature>
<gene>
    <name evidence="10" type="ORF">UFOVP1307_75</name>
    <name evidence="8" type="ORF">UFOVP651_48</name>
    <name evidence="9" type="ORF">UFOVP902_127</name>
</gene>
<dbReference type="GO" id="GO:0006352">
    <property type="term" value="P:DNA-templated transcription initiation"/>
    <property type="evidence" value="ECO:0007669"/>
    <property type="project" value="InterPro"/>
</dbReference>
<dbReference type="NCBIfam" id="TIGR02937">
    <property type="entry name" value="sigma70-ECF"/>
    <property type="match status" value="1"/>
</dbReference>
<reference evidence="8" key="1">
    <citation type="submission" date="2020-04" db="EMBL/GenBank/DDBJ databases">
        <authorList>
            <person name="Chiriac C."/>
            <person name="Salcher M."/>
            <person name="Ghai R."/>
            <person name="Kavagutti S V."/>
        </authorList>
    </citation>
    <scope>NUCLEOTIDE SEQUENCE</scope>
</reference>
<evidence type="ECO:0000313" key="9">
    <source>
        <dbReference type="EMBL" id="CAB4170855.1"/>
    </source>
</evidence>
<dbReference type="InterPro" id="IPR007627">
    <property type="entry name" value="RNA_pol_sigma70_r2"/>
</dbReference>
<dbReference type="PANTHER" id="PTHR30603">
    <property type="entry name" value="RNA POLYMERASE SIGMA FACTOR RPO"/>
    <property type="match status" value="1"/>
</dbReference>
<proteinExistence type="predicted"/>
<keyword evidence="1" id="KW-0805">Transcription regulation</keyword>
<protein>
    <submittedName>
        <fullName evidence="8">Sporulation sigma factor SigK</fullName>
    </submittedName>
</protein>
<keyword evidence="4" id="KW-0804">Transcription</keyword>
<accession>A0A6J5N843</accession>
<keyword evidence="2" id="KW-0731">Sigma factor</keyword>
<dbReference type="SUPFAM" id="SSF88659">
    <property type="entry name" value="Sigma3 and sigma4 domains of RNA polymerase sigma factors"/>
    <property type="match status" value="1"/>
</dbReference>
<dbReference type="SUPFAM" id="SSF88946">
    <property type="entry name" value="Sigma2 domain of RNA polymerase sigma factors"/>
    <property type="match status" value="1"/>
</dbReference>
<evidence type="ECO:0000259" key="6">
    <source>
        <dbReference type="Pfam" id="PF04542"/>
    </source>
</evidence>
<dbReference type="Gene3D" id="1.10.601.10">
    <property type="entry name" value="RNA Polymerase Primary Sigma Factor"/>
    <property type="match status" value="1"/>
</dbReference>
<evidence type="ECO:0000313" key="10">
    <source>
        <dbReference type="EMBL" id="CAB4198379.1"/>
    </source>
</evidence>
<dbReference type="InterPro" id="IPR013325">
    <property type="entry name" value="RNA_pol_sigma_r2"/>
</dbReference>
<organism evidence="8">
    <name type="scientific">uncultured Caudovirales phage</name>
    <dbReference type="NCBI Taxonomy" id="2100421"/>
    <lineage>
        <taxon>Viruses</taxon>
        <taxon>Duplodnaviria</taxon>
        <taxon>Heunggongvirae</taxon>
        <taxon>Uroviricota</taxon>
        <taxon>Caudoviricetes</taxon>
        <taxon>Peduoviridae</taxon>
        <taxon>Maltschvirus</taxon>
        <taxon>Maltschvirus maltsch</taxon>
    </lineage>
</organism>
<evidence type="ECO:0000256" key="3">
    <source>
        <dbReference type="ARBA" id="ARBA00023125"/>
    </source>
</evidence>
<dbReference type="InterPro" id="IPR009042">
    <property type="entry name" value="RNA_pol_sigma70_r1_2"/>
</dbReference>
<evidence type="ECO:0000256" key="2">
    <source>
        <dbReference type="ARBA" id="ARBA00023082"/>
    </source>
</evidence>
<dbReference type="InterPro" id="IPR014284">
    <property type="entry name" value="RNA_pol_sigma-70_dom"/>
</dbReference>
<dbReference type="EMBL" id="LR796859">
    <property type="protein sequence ID" value="CAB4170855.1"/>
    <property type="molecule type" value="Genomic_DNA"/>
</dbReference>
<dbReference type="EMBL" id="LR796625">
    <property type="protein sequence ID" value="CAB4154957.1"/>
    <property type="molecule type" value="Genomic_DNA"/>
</dbReference>
<dbReference type="Pfam" id="PF00140">
    <property type="entry name" value="Sigma70_r1_2"/>
    <property type="match status" value="1"/>
</dbReference>
<evidence type="ECO:0000259" key="7">
    <source>
        <dbReference type="Pfam" id="PF04545"/>
    </source>
</evidence>
<keyword evidence="3" id="KW-0238">DNA-binding</keyword>
<dbReference type="PRINTS" id="PR00046">
    <property type="entry name" value="SIGMA70FCT"/>
</dbReference>
<feature type="domain" description="RNA polymerase sigma-70 region 4" evidence="7">
    <location>
        <begin position="182"/>
        <end position="229"/>
    </location>
</feature>
<evidence type="ECO:0000256" key="4">
    <source>
        <dbReference type="ARBA" id="ARBA00023163"/>
    </source>
</evidence>
<sequence length="246" mass="27527">MAKRIHVSNGAIVATAESTVALMRDIKKLPTLSRAEEMALAERIQSGDTRAAAELVQANIRFAIQVAKQYQGMGLELEDLIGFANCGLFEAAERFDAKRGVKFITFAVWYIRAELQKALNDLSRTVRIPSHRTATEEYSTKSISTPVGDSENAETYADRYLAADDVVSTRDRKDLHYDLQRALGQLKPKQQEALCRNYGIGLEYAQSMEQIGEEMGITNERARQLVRQAEIALSQLPGIKLLEQYL</sequence>
<evidence type="ECO:0000313" key="8">
    <source>
        <dbReference type="EMBL" id="CAB4154957.1"/>
    </source>
</evidence>
<dbReference type="PANTHER" id="PTHR30603:SF47">
    <property type="entry name" value="RNA POLYMERASE SIGMA FACTOR SIGD, CHLOROPLASTIC"/>
    <property type="match status" value="1"/>
</dbReference>
<dbReference type="Pfam" id="PF04542">
    <property type="entry name" value="Sigma70_r2"/>
    <property type="match status" value="1"/>
</dbReference>
<evidence type="ECO:0000259" key="5">
    <source>
        <dbReference type="Pfam" id="PF00140"/>
    </source>
</evidence>
<dbReference type="InterPro" id="IPR007630">
    <property type="entry name" value="RNA_pol_sigma70_r4"/>
</dbReference>
<dbReference type="Pfam" id="PF04545">
    <property type="entry name" value="Sigma70_r4"/>
    <property type="match status" value="1"/>
</dbReference>
<dbReference type="EMBL" id="LR797270">
    <property type="protein sequence ID" value="CAB4198379.1"/>
    <property type="molecule type" value="Genomic_DNA"/>
</dbReference>
<dbReference type="GO" id="GO:0003677">
    <property type="term" value="F:DNA binding"/>
    <property type="evidence" value="ECO:0007669"/>
    <property type="project" value="UniProtKB-KW"/>
</dbReference>
<dbReference type="GO" id="GO:0016987">
    <property type="term" value="F:sigma factor activity"/>
    <property type="evidence" value="ECO:0007669"/>
    <property type="project" value="UniProtKB-KW"/>
</dbReference>
<feature type="domain" description="RNA polymerase sigma-70 region 1.2" evidence="5">
    <location>
        <begin position="23"/>
        <end position="48"/>
    </location>
</feature>
<dbReference type="InterPro" id="IPR013324">
    <property type="entry name" value="RNA_pol_sigma_r3/r4-like"/>
</dbReference>
<name>A0A6J5N843_9CAUD</name>